<reference evidence="1 2" key="1">
    <citation type="submission" date="2020-12" db="EMBL/GenBank/DDBJ databases">
        <title>Sulforoseuscoccus oceanibium gen. nov., sp. nov., a representative of the phylum Verrucomicrobia with special cytoplasmic membrane, and proposal of Sulforoseuscoccusaceae fam. nov.</title>
        <authorList>
            <person name="Xi F."/>
        </authorList>
    </citation>
    <scope>NUCLEOTIDE SEQUENCE [LARGE SCALE GENOMIC DNA]</scope>
    <source>
        <strain evidence="1 2">T37</strain>
    </source>
</reference>
<dbReference type="InterPro" id="IPR011138">
    <property type="entry name" value="Cytochrome_b-558"/>
</dbReference>
<gene>
    <name evidence="1" type="ORF">G3M56_001075</name>
</gene>
<accession>A0A6B3LEX9</accession>
<keyword evidence="2" id="KW-1185">Reference proteome</keyword>
<sequence length="237" mass="26077">MSASLSPLAQAQRFYASSIGKKIVVAISGIVFLLFLPAHAIGNLLVFSGQEALNEYAHFLQTAGHGAMIWVFRLGLLTAFIVHIVSTIHLTRQNRAARSDRYAVKTPMRSTAASRTMMVSGLTILAFVVYHILHYTVRSFHGFADLPLDPHGNFDVYTMVILGFQNVASTIFYIVGISLLCFHLSHGVASVFQTLGLRSDRSKNLFQIVGKAYAVIIWLAFAVVPLSILFGFVTLDK</sequence>
<dbReference type="InterPro" id="IPR034804">
    <property type="entry name" value="SQR/QFR_C/D"/>
</dbReference>
<dbReference type="RefSeq" id="WP_164365434.1">
    <property type="nucleotide sequence ID" value="NZ_CP066776.1"/>
</dbReference>
<dbReference type="EMBL" id="CP066776">
    <property type="protein sequence ID" value="QQL45210.1"/>
    <property type="molecule type" value="Genomic_DNA"/>
</dbReference>
<dbReference type="CDD" id="cd03498">
    <property type="entry name" value="SQR_TypeB_2_TM"/>
    <property type="match status" value="1"/>
</dbReference>
<evidence type="ECO:0000313" key="2">
    <source>
        <dbReference type="Proteomes" id="UP000475117"/>
    </source>
</evidence>
<protein>
    <submittedName>
        <fullName evidence="1">Succinate dehydrogenase cytochrome b subunit</fullName>
    </submittedName>
</protein>
<dbReference type="NCBIfam" id="TIGR02046">
    <property type="entry name" value="sdhC_b558_fam"/>
    <property type="match status" value="1"/>
</dbReference>
<dbReference type="Proteomes" id="UP000475117">
    <property type="component" value="Chromosome"/>
</dbReference>
<dbReference type="AlphaFoldDB" id="A0A6B3LEX9"/>
<evidence type="ECO:0000313" key="1">
    <source>
        <dbReference type="EMBL" id="QQL45210.1"/>
    </source>
</evidence>
<organism evidence="1 2">
    <name type="scientific">Sulfuriroseicoccus oceanibius</name>
    <dbReference type="NCBI Taxonomy" id="2707525"/>
    <lineage>
        <taxon>Bacteria</taxon>
        <taxon>Pseudomonadati</taxon>
        <taxon>Verrucomicrobiota</taxon>
        <taxon>Verrucomicrobiia</taxon>
        <taxon>Verrucomicrobiales</taxon>
        <taxon>Verrucomicrobiaceae</taxon>
        <taxon>Sulfuriroseicoccus</taxon>
    </lineage>
</organism>
<dbReference type="Gene3D" id="1.20.1300.10">
    <property type="entry name" value="Fumarate reductase/succinate dehydrogenase, transmembrane subunit"/>
    <property type="match status" value="1"/>
</dbReference>
<dbReference type="KEGG" id="soa:G3M56_001075"/>
<name>A0A6B3LEX9_9BACT</name>
<dbReference type="SUPFAM" id="SSF81343">
    <property type="entry name" value="Fumarate reductase respiratory complex transmembrane subunits"/>
    <property type="match status" value="1"/>
</dbReference>
<proteinExistence type="predicted"/>
<dbReference type="GO" id="GO:0016020">
    <property type="term" value="C:membrane"/>
    <property type="evidence" value="ECO:0007669"/>
    <property type="project" value="InterPro"/>
</dbReference>